<evidence type="ECO:0000256" key="22">
    <source>
        <dbReference type="ARBA" id="ARBA00032743"/>
    </source>
</evidence>
<evidence type="ECO:0000256" key="3">
    <source>
        <dbReference type="ARBA" id="ARBA00005119"/>
    </source>
</evidence>
<evidence type="ECO:0000256" key="12">
    <source>
        <dbReference type="ARBA" id="ARBA00022695"/>
    </source>
</evidence>
<keyword evidence="9" id="KW-0444">Lipid biosynthesis</keyword>
<evidence type="ECO:0000256" key="8">
    <source>
        <dbReference type="ARBA" id="ARBA00022475"/>
    </source>
</evidence>
<keyword evidence="17" id="KW-1208">Phospholipid metabolism</keyword>
<dbReference type="AlphaFoldDB" id="A0A0C1C7Q0"/>
<dbReference type="RefSeq" id="WP_013925464.1">
    <property type="nucleotide sequence ID" value="NZ_JASBUT010000035.1"/>
</dbReference>
<dbReference type="PATRIC" id="fig|83552.4.peg.1777"/>
<comment type="pathway">
    <text evidence="3">Phospholipid metabolism; CDP-diacylglycerol biosynthesis; CDP-diacylglycerol from sn-glycerol 3-phosphate: step 3/3.</text>
</comment>
<dbReference type="OMA" id="GCIFLTM"/>
<comment type="pathway">
    <text evidence="4">Lipid metabolism.</text>
</comment>
<evidence type="ECO:0000256" key="9">
    <source>
        <dbReference type="ARBA" id="ARBA00022516"/>
    </source>
</evidence>
<feature type="transmembrane region" description="Helical" evidence="24">
    <location>
        <begin position="191"/>
        <end position="213"/>
    </location>
</feature>
<keyword evidence="14" id="KW-0443">Lipid metabolism</keyword>
<evidence type="ECO:0000256" key="5">
    <source>
        <dbReference type="ARBA" id="ARBA00010185"/>
    </source>
</evidence>
<evidence type="ECO:0000256" key="17">
    <source>
        <dbReference type="ARBA" id="ARBA00023264"/>
    </source>
</evidence>
<gene>
    <name evidence="25" type="primary">cdsA</name>
    <name evidence="25" type="ORF">DB43_GV00250</name>
</gene>
<dbReference type="Proteomes" id="UP000031307">
    <property type="component" value="Unassembled WGS sequence"/>
</dbReference>
<feature type="transmembrane region" description="Helical" evidence="24">
    <location>
        <begin position="257"/>
        <end position="281"/>
    </location>
</feature>
<feature type="transmembrane region" description="Helical" evidence="24">
    <location>
        <begin position="151"/>
        <end position="170"/>
    </location>
</feature>
<keyword evidence="8" id="KW-1003">Cell membrane</keyword>
<evidence type="ECO:0000256" key="16">
    <source>
        <dbReference type="ARBA" id="ARBA00023209"/>
    </source>
</evidence>
<accession>A0A0C1C7Q0</accession>
<dbReference type="GO" id="GO:0005886">
    <property type="term" value="C:plasma membrane"/>
    <property type="evidence" value="ECO:0007669"/>
    <property type="project" value="UniProtKB-SubCell"/>
</dbReference>
<proteinExistence type="inferred from homology"/>
<comment type="catalytic activity">
    <reaction evidence="1">
        <text>a 1,2-diacyl-sn-glycero-3-phosphate + CTP + H(+) = a CDP-1,2-diacyl-sn-glycerol + diphosphate</text>
        <dbReference type="Rhea" id="RHEA:16229"/>
        <dbReference type="ChEBI" id="CHEBI:15378"/>
        <dbReference type="ChEBI" id="CHEBI:33019"/>
        <dbReference type="ChEBI" id="CHEBI:37563"/>
        <dbReference type="ChEBI" id="CHEBI:58332"/>
        <dbReference type="ChEBI" id="CHEBI:58608"/>
        <dbReference type="EC" id="2.7.7.41"/>
    </reaction>
</comment>
<keyword evidence="10 25" id="KW-0808">Transferase</keyword>
<evidence type="ECO:0000256" key="6">
    <source>
        <dbReference type="ARBA" id="ARBA00012487"/>
    </source>
</evidence>
<evidence type="ECO:0000256" key="21">
    <source>
        <dbReference type="ARBA" id="ARBA00032396"/>
    </source>
</evidence>
<dbReference type="Pfam" id="PF01148">
    <property type="entry name" value="CTP_transf_1"/>
    <property type="match status" value="1"/>
</dbReference>
<comment type="subcellular location">
    <subcellularLocation>
        <location evidence="2">Cell membrane</location>
        <topology evidence="2">Multi-pass membrane protein</topology>
    </subcellularLocation>
</comment>
<evidence type="ECO:0000256" key="1">
    <source>
        <dbReference type="ARBA" id="ARBA00001698"/>
    </source>
</evidence>
<evidence type="ECO:0000256" key="23">
    <source>
        <dbReference type="ARBA" id="ARBA00033406"/>
    </source>
</evidence>
<keyword evidence="13 24" id="KW-1133">Transmembrane helix</keyword>
<evidence type="ECO:0000256" key="20">
    <source>
        <dbReference type="ARBA" id="ARBA00032253"/>
    </source>
</evidence>
<feature type="transmembrane region" description="Helical" evidence="24">
    <location>
        <begin position="59"/>
        <end position="77"/>
    </location>
</feature>
<organism evidence="25 26">
    <name type="scientific">Parachlamydia acanthamoebae</name>
    <dbReference type="NCBI Taxonomy" id="83552"/>
    <lineage>
        <taxon>Bacteria</taxon>
        <taxon>Pseudomonadati</taxon>
        <taxon>Chlamydiota</taxon>
        <taxon>Chlamydiia</taxon>
        <taxon>Parachlamydiales</taxon>
        <taxon>Parachlamydiaceae</taxon>
        <taxon>Parachlamydia</taxon>
    </lineage>
</organism>
<dbReference type="PANTHER" id="PTHR46382:SF1">
    <property type="entry name" value="PHOSPHATIDATE CYTIDYLYLTRANSFERASE"/>
    <property type="match status" value="1"/>
</dbReference>
<feature type="transmembrane region" description="Helical" evidence="24">
    <location>
        <begin position="115"/>
        <end position="139"/>
    </location>
</feature>
<dbReference type="EC" id="2.7.7.41" evidence="6"/>
<evidence type="ECO:0000256" key="24">
    <source>
        <dbReference type="SAM" id="Phobius"/>
    </source>
</evidence>
<keyword evidence="15 24" id="KW-0472">Membrane</keyword>
<evidence type="ECO:0000313" key="26">
    <source>
        <dbReference type="Proteomes" id="UP000031307"/>
    </source>
</evidence>
<evidence type="ECO:0000256" key="15">
    <source>
        <dbReference type="ARBA" id="ARBA00023136"/>
    </source>
</evidence>
<comment type="caution">
    <text evidence="25">The sequence shown here is derived from an EMBL/GenBank/DDBJ whole genome shotgun (WGS) entry which is preliminary data.</text>
</comment>
<keyword evidence="11 24" id="KW-0812">Transmembrane</keyword>
<reference evidence="25 26" key="1">
    <citation type="journal article" date="2014" name="Mol. Biol. Evol.">
        <title>Massive expansion of Ubiquitination-related gene families within the Chlamydiae.</title>
        <authorList>
            <person name="Domman D."/>
            <person name="Collingro A."/>
            <person name="Lagkouvardos I."/>
            <person name="Gehre L."/>
            <person name="Weinmaier T."/>
            <person name="Rattei T."/>
            <person name="Subtil A."/>
            <person name="Horn M."/>
        </authorList>
    </citation>
    <scope>NUCLEOTIDE SEQUENCE [LARGE SCALE GENOMIC DNA]</scope>
    <source>
        <strain evidence="25 26">OEW1</strain>
    </source>
</reference>
<feature type="transmembrane region" description="Helical" evidence="24">
    <location>
        <begin position="89"/>
        <end position="108"/>
    </location>
</feature>
<dbReference type="GO" id="GO:0016024">
    <property type="term" value="P:CDP-diacylglycerol biosynthetic process"/>
    <property type="evidence" value="ECO:0007669"/>
    <property type="project" value="TreeGrafter"/>
</dbReference>
<evidence type="ECO:0000256" key="11">
    <source>
        <dbReference type="ARBA" id="ARBA00022692"/>
    </source>
</evidence>
<evidence type="ECO:0000256" key="14">
    <source>
        <dbReference type="ARBA" id="ARBA00023098"/>
    </source>
</evidence>
<comment type="similarity">
    <text evidence="5">Belongs to the CDS family.</text>
</comment>
<evidence type="ECO:0000256" key="13">
    <source>
        <dbReference type="ARBA" id="ARBA00022989"/>
    </source>
</evidence>
<dbReference type="EMBL" id="JSAM01000091">
    <property type="protein sequence ID" value="KIA77075.1"/>
    <property type="molecule type" value="Genomic_DNA"/>
</dbReference>
<name>A0A0C1C7Q0_9BACT</name>
<dbReference type="PANTHER" id="PTHR46382">
    <property type="entry name" value="PHOSPHATIDATE CYTIDYLYLTRANSFERASE"/>
    <property type="match status" value="1"/>
</dbReference>
<evidence type="ECO:0000256" key="4">
    <source>
        <dbReference type="ARBA" id="ARBA00005189"/>
    </source>
</evidence>
<keyword evidence="16" id="KW-0594">Phospholipid biosynthesis</keyword>
<feature type="transmembrane region" description="Helical" evidence="24">
    <location>
        <begin position="12"/>
        <end position="29"/>
    </location>
</feature>
<feature type="transmembrane region" description="Helical" evidence="24">
    <location>
        <begin position="35"/>
        <end position="52"/>
    </location>
</feature>
<evidence type="ECO:0000256" key="7">
    <source>
        <dbReference type="ARBA" id="ARBA00019373"/>
    </source>
</evidence>
<evidence type="ECO:0000313" key="25">
    <source>
        <dbReference type="EMBL" id="KIA77075.1"/>
    </source>
</evidence>
<evidence type="ECO:0000256" key="18">
    <source>
        <dbReference type="ARBA" id="ARBA00029893"/>
    </source>
</evidence>
<sequence>MMTQHLKYRLIYSALAATILIFLISFSQYSFFRPLFSLAVSAIVGVAVWEYYQMAKAKGFQPLATVGIVFSVLYVYAVFLSTQMQDAQVVPEITLGIALLTFFIYSFYGGASPFVNLAITLFGIAYLAIPLSYTLSINYFPFNGAEDGRWWLFYLLLVAKSTDTGAFFTGRLMGKRRMVPYISPKKTWEGAWGGVLTSVAVSVIFYLGIHLFSKPPIHLSFWESIWLAGLISVVAQIGDLAESLLKRDAGIKDSNQLPGLGGVLDIVDSLIFTLPLLYIFLKIH</sequence>
<evidence type="ECO:0000256" key="2">
    <source>
        <dbReference type="ARBA" id="ARBA00004651"/>
    </source>
</evidence>
<dbReference type="GO" id="GO:0004605">
    <property type="term" value="F:phosphatidate cytidylyltransferase activity"/>
    <property type="evidence" value="ECO:0007669"/>
    <property type="project" value="UniProtKB-EC"/>
</dbReference>
<evidence type="ECO:0000256" key="10">
    <source>
        <dbReference type="ARBA" id="ARBA00022679"/>
    </source>
</evidence>
<evidence type="ECO:0000256" key="19">
    <source>
        <dbReference type="ARBA" id="ARBA00031825"/>
    </source>
</evidence>
<keyword evidence="12 25" id="KW-0548">Nucleotidyltransferase</keyword>
<protein>
    <recommendedName>
        <fullName evidence="7">Phosphatidate cytidylyltransferase</fullName>
        <ecNumber evidence="6">2.7.7.41</ecNumber>
    </recommendedName>
    <alternativeName>
        <fullName evidence="20">CDP-DAG synthase</fullName>
    </alternativeName>
    <alternativeName>
        <fullName evidence="22">CDP-DG synthase</fullName>
    </alternativeName>
    <alternativeName>
        <fullName evidence="18">CDP-diacylglycerol synthase</fullName>
    </alternativeName>
    <alternativeName>
        <fullName evidence="21">CDP-diglyceride pyrophosphorylase</fullName>
    </alternativeName>
    <alternativeName>
        <fullName evidence="23">CDP-diglyceride synthase</fullName>
    </alternativeName>
    <alternativeName>
        <fullName evidence="19">CTP:phosphatidate cytidylyltransferase</fullName>
    </alternativeName>
</protein>